<dbReference type="InterPro" id="IPR013783">
    <property type="entry name" value="Ig-like_fold"/>
</dbReference>
<dbReference type="PANTHER" id="PTHR24373:SF370">
    <property type="entry name" value="FISH-LIPS, ISOFORM E"/>
    <property type="match status" value="1"/>
</dbReference>
<feature type="transmembrane region" description="Helical" evidence="7">
    <location>
        <begin position="496"/>
        <end position="521"/>
    </location>
</feature>
<evidence type="ECO:0000256" key="8">
    <source>
        <dbReference type="SAM" id="SignalP"/>
    </source>
</evidence>
<dbReference type="PROSITE" id="PS50835">
    <property type="entry name" value="IG_LIKE"/>
    <property type="match status" value="1"/>
</dbReference>
<evidence type="ECO:0000256" key="2">
    <source>
        <dbReference type="ARBA" id="ARBA00022729"/>
    </source>
</evidence>
<sequence>MNTSNWYKVYGSLVLMQLLLFPTSESSQYDIAAHSLDHEHKVIITTDLCRKFGCKCDNYSVECTGIEPNMLNQHFFKLAPNIHSISLLNCSQNQVNLHDFSNFTSLHSISIQHCNVQQLIYTPSSSLKNLRVLNLSHNYLWNWNEICKTVNQYSSLERLDLSYNRITDLSRTNNCINKLHYLNLSFNKVSEIFIVPNAVALDLSSNILTRIAGKWPSVLEDLNLSNNPSLSYFPSLSLVPSLVNLNMDDCALTSLPLSISQNLRHFSLKDNRLVVIDFNSLNLPSLEELDLRSSLRLHSIVGILPDKVRKFHLTGSSLTYLPPSFFASAKKLRFLELLPNNWSCNNCLNKWLDILPYKMRPQIYCPNISHNNCSLGILKRVGQKEKYIVKARFAETAVLPCDKYGEPPLTVEWWLVRPEVFIGAYDVEKQMVRMNWTRNGSYRIVAGGPLMINNADKELVERYRCTVMNPLGNISQLVHFRLDYSIWFHLDMSGSVFWASFLAALITCGITFILNLLWIICRQIGLWWIKRIERNSRVREMVVAVERYRQRQMTMLSEAYHKKLEQIRDNYHQQVEQLRVSYTSQSERFRDYRAAQMENMNQHLESIRDNYNQQMCKLRDYGARRVEQLWEGYERQVNRLKMFSLQQRLGLMRKYKVKQQYLNKLAAKFADNSQTFTKPHPEVILTGSLRELDIEMHRQMGSFHSLPDYFLYDEDMLSNIQSELIHEFTDRKAFMFITDDIDDDAPCSSQQLQDGRKSYMLESLPFRHRYSLAEVENESTTLHISNENQPLSRNYDSSSSSD</sequence>
<dbReference type="Gene3D" id="2.60.40.10">
    <property type="entry name" value="Immunoglobulins"/>
    <property type="match status" value="1"/>
</dbReference>
<gene>
    <name evidence="10" type="ORF">TCLT_LOCUS5981</name>
</gene>
<dbReference type="OMA" id="GMDTYFK"/>
<dbReference type="Gene3D" id="3.80.10.10">
    <property type="entry name" value="Ribonuclease Inhibitor"/>
    <property type="match status" value="1"/>
</dbReference>
<dbReference type="Proteomes" id="UP000276776">
    <property type="component" value="Unassembled WGS sequence"/>
</dbReference>
<dbReference type="AlphaFoldDB" id="A0A0N5CZR1"/>
<dbReference type="GO" id="GO:0031012">
    <property type="term" value="C:extracellular matrix"/>
    <property type="evidence" value="ECO:0007669"/>
    <property type="project" value="TreeGrafter"/>
</dbReference>
<feature type="chain" id="PRO_5043126494" evidence="8">
    <location>
        <begin position="27"/>
        <end position="802"/>
    </location>
</feature>
<dbReference type="InterPro" id="IPR036179">
    <property type="entry name" value="Ig-like_dom_sf"/>
</dbReference>
<evidence type="ECO:0000256" key="5">
    <source>
        <dbReference type="SAM" id="Coils"/>
    </source>
</evidence>
<organism evidence="12">
    <name type="scientific">Thelazia callipaeda</name>
    <name type="common">Oriental eyeworm</name>
    <name type="synonym">Parasitic nematode</name>
    <dbReference type="NCBI Taxonomy" id="103827"/>
    <lineage>
        <taxon>Eukaryota</taxon>
        <taxon>Metazoa</taxon>
        <taxon>Ecdysozoa</taxon>
        <taxon>Nematoda</taxon>
        <taxon>Chromadorea</taxon>
        <taxon>Rhabditida</taxon>
        <taxon>Spirurina</taxon>
        <taxon>Spiruromorpha</taxon>
        <taxon>Thelazioidea</taxon>
        <taxon>Thelaziidae</taxon>
        <taxon>Thelazia</taxon>
    </lineage>
</organism>
<keyword evidence="1" id="KW-0433">Leucine-rich repeat</keyword>
<accession>A0A0N5CZR1</accession>
<keyword evidence="2 8" id="KW-0732">Signal</keyword>
<feature type="compositionally biased region" description="Polar residues" evidence="6">
    <location>
        <begin position="781"/>
        <end position="795"/>
    </location>
</feature>
<keyword evidence="7" id="KW-0812">Transmembrane</keyword>
<keyword evidence="7" id="KW-1133">Transmembrane helix</keyword>
<feature type="region of interest" description="Disordered" evidence="6">
    <location>
        <begin position="781"/>
        <end position="802"/>
    </location>
</feature>
<keyword evidence="11" id="KW-1185">Reference proteome</keyword>
<dbReference type="InterPro" id="IPR032675">
    <property type="entry name" value="LRR_dom_sf"/>
</dbReference>
<keyword evidence="3" id="KW-0677">Repeat</keyword>
<reference evidence="10 11" key="2">
    <citation type="submission" date="2018-11" db="EMBL/GenBank/DDBJ databases">
        <authorList>
            <consortium name="Pathogen Informatics"/>
        </authorList>
    </citation>
    <scope>NUCLEOTIDE SEQUENCE [LARGE SCALE GENOMIC DNA]</scope>
</reference>
<feature type="signal peptide" evidence="8">
    <location>
        <begin position="1"/>
        <end position="26"/>
    </location>
</feature>
<dbReference type="InterPro" id="IPR001611">
    <property type="entry name" value="Leu-rich_rpt"/>
</dbReference>
<protein>
    <submittedName>
        <fullName evidence="12">Ig-like domain-containing protein</fullName>
    </submittedName>
</protein>
<name>A0A0N5CZR1_THECL</name>
<dbReference type="SUPFAM" id="SSF52058">
    <property type="entry name" value="L domain-like"/>
    <property type="match status" value="1"/>
</dbReference>
<evidence type="ECO:0000256" key="4">
    <source>
        <dbReference type="ARBA" id="ARBA00023157"/>
    </source>
</evidence>
<proteinExistence type="predicted"/>
<reference evidence="12" key="1">
    <citation type="submission" date="2017-02" db="UniProtKB">
        <authorList>
            <consortium name="WormBaseParasite"/>
        </authorList>
    </citation>
    <scope>IDENTIFICATION</scope>
</reference>
<dbReference type="InterPro" id="IPR007110">
    <property type="entry name" value="Ig-like_dom"/>
</dbReference>
<evidence type="ECO:0000256" key="6">
    <source>
        <dbReference type="SAM" id="MobiDB-lite"/>
    </source>
</evidence>
<evidence type="ECO:0000256" key="7">
    <source>
        <dbReference type="SAM" id="Phobius"/>
    </source>
</evidence>
<evidence type="ECO:0000313" key="12">
    <source>
        <dbReference type="WBParaSite" id="TCLT_0000599201-mRNA-1"/>
    </source>
</evidence>
<feature type="coiled-coil region" evidence="5">
    <location>
        <begin position="561"/>
        <end position="617"/>
    </location>
</feature>
<keyword evidence="5" id="KW-0175">Coiled coil</keyword>
<dbReference type="Pfam" id="PF12799">
    <property type="entry name" value="LRR_4"/>
    <property type="match status" value="1"/>
</dbReference>
<dbReference type="STRING" id="103827.A0A0N5CZR1"/>
<dbReference type="WBParaSite" id="TCLT_0000599201-mRNA-1">
    <property type="protein sequence ID" value="TCLT_0000599201-mRNA-1"/>
    <property type="gene ID" value="TCLT_0000599201"/>
</dbReference>
<dbReference type="EMBL" id="UYYF01004378">
    <property type="protein sequence ID" value="VDN03290.1"/>
    <property type="molecule type" value="Genomic_DNA"/>
</dbReference>
<dbReference type="PROSITE" id="PS51450">
    <property type="entry name" value="LRR"/>
    <property type="match status" value="2"/>
</dbReference>
<keyword evidence="4" id="KW-1015">Disulfide bond</keyword>
<evidence type="ECO:0000256" key="1">
    <source>
        <dbReference type="ARBA" id="ARBA00022614"/>
    </source>
</evidence>
<evidence type="ECO:0000313" key="10">
    <source>
        <dbReference type="EMBL" id="VDN03290.1"/>
    </source>
</evidence>
<feature type="domain" description="Ig-like" evidence="9">
    <location>
        <begin position="366"/>
        <end position="483"/>
    </location>
</feature>
<evidence type="ECO:0000256" key="3">
    <source>
        <dbReference type="ARBA" id="ARBA00022737"/>
    </source>
</evidence>
<evidence type="ECO:0000313" key="11">
    <source>
        <dbReference type="Proteomes" id="UP000276776"/>
    </source>
</evidence>
<keyword evidence="7" id="KW-0472">Membrane</keyword>
<dbReference type="PANTHER" id="PTHR24373">
    <property type="entry name" value="SLIT RELATED LEUCINE-RICH REPEAT NEURONAL PROTEIN"/>
    <property type="match status" value="1"/>
</dbReference>
<dbReference type="SUPFAM" id="SSF48726">
    <property type="entry name" value="Immunoglobulin"/>
    <property type="match status" value="1"/>
</dbReference>
<dbReference type="InterPro" id="IPR025875">
    <property type="entry name" value="Leu-rich_rpt_4"/>
</dbReference>
<dbReference type="OrthoDB" id="10061535at2759"/>
<dbReference type="InterPro" id="IPR050328">
    <property type="entry name" value="Dev_Immune_Receptor"/>
</dbReference>
<dbReference type="GO" id="GO:0005615">
    <property type="term" value="C:extracellular space"/>
    <property type="evidence" value="ECO:0007669"/>
    <property type="project" value="TreeGrafter"/>
</dbReference>
<evidence type="ECO:0000259" key="9">
    <source>
        <dbReference type="PROSITE" id="PS50835"/>
    </source>
</evidence>